<dbReference type="Gramene" id="TraesSYM1A03G00030240.1">
    <property type="protein sequence ID" value="TraesSYM1A03G00030240.1.CDS1"/>
    <property type="gene ID" value="TraesSYM1A03G00030240"/>
</dbReference>
<dbReference type="Gramene" id="TraesSTA1A03G00028340.1">
    <property type="protein sequence ID" value="TraesSTA1A03G00028340.1.CDS1"/>
    <property type="gene ID" value="TraesSTA1A03G00028340"/>
</dbReference>
<feature type="transmembrane region" description="Helical" evidence="1">
    <location>
        <begin position="22"/>
        <end position="45"/>
    </location>
</feature>
<organism evidence="2">
    <name type="scientific">Triticum aestivum</name>
    <name type="common">Wheat</name>
    <dbReference type="NCBI Taxonomy" id="4565"/>
    <lineage>
        <taxon>Eukaryota</taxon>
        <taxon>Viridiplantae</taxon>
        <taxon>Streptophyta</taxon>
        <taxon>Embryophyta</taxon>
        <taxon>Tracheophyta</taxon>
        <taxon>Spermatophyta</taxon>
        <taxon>Magnoliopsida</taxon>
        <taxon>Liliopsida</taxon>
        <taxon>Poales</taxon>
        <taxon>Poaceae</taxon>
        <taxon>BOP clade</taxon>
        <taxon>Pooideae</taxon>
        <taxon>Triticodae</taxon>
        <taxon>Triticeae</taxon>
        <taxon>Triticinae</taxon>
        <taxon>Triticum</taxon>
    </lineage>
</organism>
<feature type="transmembrane region" description="Helical" evidence="1">
    <location>
        <begin position="254"/>
        <end position="281"/>
    </location>
</feature>
<evidence type="ECO:0000313" key="2">
    <source>
        <dbReference type="EnsemblPlants" id="TraesCS1A02G081700.1.cds1"/>
    </source>
</evidence>
<dbReference type="AlphaFoldDB" id="A0A3B5XWK4"/>
<dbReference type="Gramene" id="TraesJUL1A03G00030340.1">
    <property type="protein sequence ID" value="TraesJUL1A03G00030340.1.CDS1"/>
    <property type="gene ID" value="TraesJUL1A03G00030340"/>
</dbReference>
<dbReference type="EnsemblPlants" id="TraesCS1A02G081700.1">
    <property type="protein sequence ID" value="TraesCS1A02G081700.1.cds1"/>
    <property type="gene ID" value="TraesCS1A02G081700"/>
</dbReference>
<feature type="transmembrane region" description="Helical" evidence="1">
    <location>
        <begin position="131"/>
        <end position="152"/>
    </location>
</feature>
<feature type="transmembrane region" description="Helical" evidence="1">
    <location>
        <begin position="167"/>
        <end position="193"/>
    </location>
</feature>
<dbReference type="Gramene" id="TraesARI1A03G00029770.1">
    <property type="protein sequence ID" value="TraesARI1A03G00029770.1.CDS1"/>
    <property type="gene ID" value="TraesARI1A03G00029770"/>
</dbReference>
<keyword evidence="1" id="KW-0472">Membrane</keyword>
<dbReference type="Gramene" id="TraesJAG1A03G00029450.1">
    <property type="protein sequence ID" value="TraesJAG1A03G00029450.1.CDS1"/>
    <property type="gene ID" value="TraesJAG1A03G00029450"/>
</dbReference>
<dbReference type="Gramene" id="TraesCS1A02G081700.1">
    <property type="protein sequence ID" value="TraesCS1A02G081700.1.cds1"/>
    <property type="gene ID" value="TraesCS1A02G081700"/>
</dbReference>
<feature type="transmembrane region" description="Helical" evidence="1">
    <location>
        <begin position="213"/>
        <end position="234"/>
    </location>
</feature>
<evidence type="ECO:0000313" key="3">
    <source>
        <dbReference type="Proteomes" id="UP000019116"/>
    </source>
</evidence>
<keyword evidence="1" id="KW-1133">Transmembrane helix</keyword>
<keyword evidence="1" id="KW-0812">Transmembrane</keyword>
<accession>A0A3B5XWK4</accession>
<reference evidence="2" key="1">
    <citation type="submission" date="2018-08" db="EMBL/GenBank/DDBJ databases">
        <authorList>
            <person name="Rossello M."/>
        </authorList>
    </citation>
    <scope>NUCLEOTIDE SEQUENCE [LARGE SCALE GENOMIC DNA]</scope>
    <source>
        <strain evidence="2">cv. Chinese Spring</strain>
    </source>
</reference>
<dbReference type="Gramene" id="TraesNOR1A03G00029340.1">
    <property type="protein sequence ID" value="TraesNOR1A03G00029340.1.CDS1"/>
    <property type="gene ID" value="TraesNOR1A03G00029340"/>
</dbReference>
<dbReference type="Gramene" id="TraesLAC1A03G00030780.1">
    <property type="protein sequence ID" value="TraesLAC1A03G00030780.1.CDS1"/>
    <property type="gene ID" value="TraesLAC1A03G00030780"/>
</dbReference>
<dbReference type="Gramene" id="TraesCLE_scaffold_058176_01G000200.1">
    <property type="protein sequence ID" value="TraesCLE_scaffold_058176_01G000200.1"/>
    <property type="gene ID" value="TraesCLE_scaffold_058176_01G000200"/>
</dbReference>
<feature type="transmembrane region" description="Helical" evidence="1">
    <location>
        <begin position="66"/>
        <end position="88"/>
    </location>
</feature>
<protein>
    <submittedName>
        <fullName evidence="2">Uncharacterized protein</fullName>
    </submittedName>
</protein>
<dbReference type="PANTHER" id="PTHR33133:SF32">
    <property type="entry name" value="CASP-LIKE PROTEIN"/>
    <property type="match status" value="1"/>
</dbReference>
<reference evidence="2" key="2">
    <citation type="submission" date="2018-10" db="UniProtKB">
        <authorList>
            <consortium name="EnsemblPlants"/>
        </authorList>
    </citation>
    <scope>IDENTIFICATION</scope>
</reference>
<sequence length="324" mass="34680">MEWVAEQQDLGGLGLAGICREVARVLCATIFNSCLGLLMLLSLILPCANHVLSSRVDSNQGSLLRLAAYWAALLLFKLLYFVLCYALTLFCTCAYVFLVASLYCTGGDFAAANRGLHALPLDPGRRLHRTFFFLAIPLLITFYAGAQAWIALQHLDAPRGVILPLQLMGGAACLAGAGYVTVVCQLACVVSLLEDPRLLAAVRRSRALLAGKFWPAAAIFLTLDACIVALLMAYTPLVVVMDDALGLGIAFPLAAGVGMTVALWAALVVTLVAQPVVYLVCKNHHHKIVDKVHLNYVGDYERLAVDGDNAGVELQPAPQVTTTA</sequence>
<dbReference type="PANTHER" id="PTHR33133">
    <property type="entry name" value="OS08G0107100 PROTEIN-RELATED"/>
    <property type="match status" value="1"/>
</dbReference>
<name>A0A3B5XWK4_WHEAT</name>
<dbReference type="Gramene" id="TraesWEE_scaffold_026754_01G000200.1">
    <property type="protein sequence ID" value="TraesWEE_scaffold_026754_01G000200.1"/>
    <property type="gene ID" value="TraesWEE_scaffold_026754_01G000200"/>
</dbReference>
<dbReference type="Gramene" id="TraesCS1A03G0198500.1">
    <property type="protein sequence ID" value="TraesCS1A03G0198500.1.CDS1"/>
    <property type="gene ID" value="TraesCS1A03G0198500"/>
</dbReference>
<proteinExistence type="predicted"/>
<keyword evidence="3" id="KW-1185">Reference proteome</keyword>
<dbReference type="GO" id="GO:0016020">
    <property type="term" value="C:membrane"/>
    <property type="evidence" value="ECO:0000318"/>
    <property type="project" value="GO_Central"/>
</dbReference>
<dbReference type="Gramene" id="TraesLDM1A03G00030100.1">
    <property type="protein sequence ID" value="TraesLDM1A03G00030100.1.CDS1"/>
    <property type="gene ID" value="TraesLDM1A03G00030100"/>
</dbReference>
<dbReference type="Proteomes" id="UP000019116">
    <property type="component" value="Chromosome 1A"/>
</dbReference>
<dbReference type="Gramene" id="TraesRN1A0100222200.1">
    <property type="protein sequence ID" value="TraesRN1A0100222200.1"/>
    <property type="gene ID" value="TraesRN1A0100222200"/>
</dbReference>
<dbReference type="Gramene" id="TraesPARA_EIv1.0_0083230.1">
    <property type="protein sequence ID" value="TraesPARA_EIv1.0_0083230.1.CDS1"/>
    <property type="gene ID" value="TraesPARA_EIv1.0_0083230"/>
</dbReference>
<dbReference type="Gramene" id="TraesCAD_scaffold_017495_01G000400.1">
    <property type="protein sequence ID" value="TraesCAD_scaffold_017495_01G000400.1"/>
    <property type="gene ID" value="TraesCAD_scaffold_017495_01G000400"/>
</dbReference>
<evidence type="ECO:0000256" key="1">
    <source>
        <dbReference type="SAM" id="Phobius"/>
    </source>
</evidence>
<dbReference type="Gramene" id="TraesROB_scaffold_017551_01G000200.1">
    <property type="protein sequence ID" value="TraesROB_scaffold_017551_01G000200.1"/>
    <property type="gene ID" value="TraesROB_scaffold_017551_01G000200"/>
</dbReference>
<dbReference type="Gramene" id="TraesMAC1A03G00029570.1">
    <property type="protein sequence ID" value="TraesMAC1A03G00029570.1.CDS1"/>
    <property type="gene ID" value="TraesMAC1A03G00029570"/>
</dbReference>